<organism evidence="3 4">
    <name type="scientific">Paraburkholderia susongensis</name>
    <dbReference type="NCBI Taxonomy" id="1515439"/>
    <lineage>
        <taxon>Bacteria</taxon>
        <taxon>Pseudomonadati</taxon>
        <taxon>Pseudomonadota</taxon>
        <taxon>Betaproteobacteria</taxon>
        <taxon>Burkholderiales</taxon>
        <taxon>Burkholderiaceae</taxon>
        <taxon>Paraburkholderia</taxon>
    </lineage>
</organism>
<proteinExistence type="predicted"/>
<dbReference type="OrthoDB" id="9113812at2"/>
<protein>
    <submittedName>
        <fullName evidence="3">Uncharacterized protein</fullName>
    </submittedName>
</protein>
<evidence type="ECO:0000256" key="2">
    <source>
        <dbReference type="SAM" id="SignalP"/>
    </source>
</evidence>
<feature type="signal peptide" evidence="2">
    <location>
        <begin position="1"/>
        <end position="21"/>
    </location>
</feature>
<dbReference type="AlphaFoldDB" id="A0A1X7M6B0"/>
<feature type="chain" id="PRO_5013253893" evidence="2">
    <location>
        <begin position="22"/>
        <end position="87"/>
    </location>
</feature>
<dbReference type="RefSeq" id="WP_085489590.1">
    <property type="nucleotide sequence ID" value="NZ_FXAT01000018.1"/>
</dbReference>
<sequence>MNPLILAASAACVACAAPVFAQSTAAAPSDVLQQPATSYPSAAIAQNFQYINHPPPPLAPASSVKPSGGGGRGGRHRQMSSDSDSSG</sequence>
<name>A0A1X7M6B0_9BURK</name>
<keyword evidence="2" id="KW-0732">Signal</keyword>
<evidence type="ECO:0000313" key="4">
    <source>
        <dbReference type="Proteomes" id="UP000193228"/>
    </source>
</evidence>
<dbReference type="Proteomes" id="UP000193228">
    <property type="component" value="Unassembled WGS sequence"/>
</dbReference>
<accession>A0A1X7M6B0</accession>
<dbReference type="EMBL" id="FXAT01000018">
    <property type="protein sequence ID" value="SMG60929.1"/>
    <property type="molecule type" value="Genomic_DNA"/>
</dbReference>
<evidence type="ECO:0000256" key="1">
    <source>
        <dbReference type="SAM" id="MobiDB-lite"/>
    </source>
</evidence>
<gene>
    <name evidence="3" type="ORF">SAMN06265784_11877</name>
</gene>
<evidence type="ECO:0000313" key="3">
    <source>
        <dbReference type="EMBL" id="SMG60929.1"/>
    </source>
</evidence>
<reference evidence="4" key="1">
    <citation type="submission" date="2017-04" db="EMBL/GenBank/DDBJ databases">
        <authorList>
            <person name="Varghese N."/>
            <person name="Submissions S."/>
        </authorList>
    </citation>
    <scope>NUCLEOTIDE SEQUENCE [LARGE SCALE GENOMIC DNA]</scope>
    <source>
        <strain evidence="4">LMG 29540</strain>
    </source>
</reference>
<feature type="region of interest" description="Disordered" evidence="1">
    <location>
        <begin position="53"/>
        <end position="87"/>
    </location>
</feature>
<keyword evidence="4" id="KW-1185">Reference proteome</keyword>